<dbReference type="AlphaFoldDB" id="A0AAV6IX79"/>
<dbReference type="EMBL" id="JACTNZ010000009">
    <property type="protein sequence ID" value="KAG5532029.1"/>
    <property type="molecule type" value="Genomic_DNA"/>
</dbReference>
<comment type="caution">
    <text evidence="1">The sequence shown here is derived from an EMBL/GenBank/DDBJ whole genome shotgun (WGS) entry which is preliminary data.</text>
</comment>
<proteinExistence type="predicted"/>
<name>A0AAV6IX79_9ERIC</name>
<evidence type="ECO:0000313" key="2">
    <source>
        <dbReference type="Proteomes" id="UP000823749"/>
    </source>
</evidence>
<evidence type="ECO:0000313" key="1">
    <source>
        <dbReference type="EMBL" id="KAG5532029.1"/>
    </source>
</evidence>
<reference evidence="1" key="1">
    <citation type="submission" date="2020-08" db="EMBL/GenBank/DDBJ databases">
        <title>Plant Genome Project.</title>
        <authorList>
            <person name="Zhang R.-G."/>
        </authorList>
    </citation>
    <scope>NUCLEOTIDE SEQUENCE</scope>
    <source>
        <strain evidence="1">WSP0</strain>
        <tissue evidence="1">Leaf</tissue>
    </source>
</reference>
<keyword evidence="2" id="KW-1185">Reference proteome</keyword>
<organism evidence="1 2">
    <name type="scientific">Rhododendron griersonianum</name>
    <dbReference type="NCBI Taxonomy" id="479676"/>
    <lineage>
        <taxon>Eukaryota</taxon>
        <taxon>Viridiplantae</taxon>
        <taxon>Streptophyta</taxon>
        <taxon>Embryophyta</taxon>
        <taxon>Tracheophyta</taxon>
        <taxon>Spermatophyta</taxon>
        <taxon>Magnoliopsida</taxon>
        <taxon>eudicotyledons</taxon>
        <taxon>Gunneridae</taxon>
        <taxon>Pentapetalae</taxon>
        <taxon>asterids</taxon>
        <taxon>Ericales</taxon>
        <taxon>Ericaceae</taxon>
        <taxon>Ericoideae</taxon>
        <taxon>Rhodoreae</taxon>
        <taxon>Rhododendron</taxon>
    </lineage>
</organism>
<sequence>MGEAKKPATMMSHIVLFDKEFILSIWGNDECEFLEVDAAGSVGGLLTVWNPNFFKLEASCCNRKLILVKDG</sequence>
<accession>A0AAV6IX79</accession>
<protein>
    <submittedName>
        <fullName evidence="1">Uncharacterized protein</fullName>
    </submittedName>
</protein>
<gene>
    <name evidence="1" type="ORF">RHGRI_026599</name>
</gene>
<dbReference type="Proteomes" id="UP000823749">
    <property type="component" value="Chromosome 9"/>
</dbReference>